<keyword evidence="6" id="KW-1185">Reference proteome</keyword>
<dbReference type="InterPro" id="IPR042525">
    <property type="entry name" value="Rad52_Rad59_Rad22_sf"/>
</dbReference>
<name>A0AAD7V8M0_9FUNG</name>
<dbReference type="RefSeq" id="XP_058345541.1">
    <property type="nucleotide sequence ID" value="XM_058483743.1"/>
</dbReference>
<accession>A0AAD7V8M0</accession>
<comment type="similarity">
    <text evidence="1">Belongs to the RAD52 family.</text>
</comment>
<dbReference type="GO" id="GO:0006302">
    <property type="term" value="P:double-strand break repair"/>
    <property type="evidence" value="ECO:0007669"/>
    <property type="project" value="UniProtKB-ARBA"/>
</dbReference>
<dbReference type="EMBL" id="JARTCD010000012">
    <property type="protein sequence ID" value="KAJ8660628.1"/>
    <property type="molecule type" value="Genomic_DNA"/>
</dbReference>
<gene>
    <name evidence="5" type="ORF">O0I10_003676</name>
</gene>
<keyword evidence="2" id="KW-0227">DNA damage</keyword>
<evidence type="ECO:0000256" key="4">
    <source>
        <dbReference type="SAM" id="MobiDB-lite"/>
    </source>
</evidence>
<evidence type="ECO:0000313" key="5">
    <source>
        <dbReference type="EMBL" id="KAJ8660628.1"/>
    </source>
</evidence>
<dbReference type="Gene3D" id="3.30.390.80">
    <property type="entry name" value="DNA repair protein Rad52/59/22"/>
    <property type="match status" value="1"/>
</dbReference>
<dbReference type="InterPro" id="IPR041247">
    <property type="entry name" value="Rad52_fam"/>
</dbReference>
<evidence type="ECO:0000256" key="3">
    <source>
        <dbReference type="ARBA" id="ARBA00023204"/>
    </source>
</evidence>
<feature type="compositionally biased region" description="Low complexity" evidence="4">
    <location>
        <begin position="37"/>
        <end position="49"/>
    </location>
</feature>
<proteinExistence type="inferred from homology"/>
<comment type="caution">
    <text evidence="5">The sequence shown here is derived from an EMBL/GenBank/DDBJ whole genome shotgun (WGS) entry which is preliminary data.</text>
</comment>
<reference evidence="5 6" key="1">
    <citation type="submission" date="2023-03" db="EMBL/GenBank/DDBJ databases">
        <title>Genome sequence of Lichtheimia ornata CBS 291.66.</title>
        <authorList>
            <person name="Mohabir J.T."/>
            <person name="Shea T.P."/>
            <person name="Kurbessoian T."/>
            <person name="Berby B."/>
            <person name="Fontaine J."/>
            <person name="Livny J."/>
            <person name="Gnirke A."/>
            <person name="Stajich J.E."/>
            <person name="Cuomo C.A."/>
        </authorList>
    </citation>
    <scope>NUCLEOTIDE SEQUENCE [LARGE SCALE GENOMIC DNA]</scope>
    <source>
        <strain evidence="5">CBS 291.66</strain>
    </source>
</reference>
<dbReference type="Pfam" id="PF04098">
    <property type="entry name" value="Rad52_Rad22"/>
    <property type="match status" value="1"/>
</dbReference>
<feature type="region of interest" description="Disordered" evidence="4">
    <location>
        <begin position="1"/>
        <end position="54"/>
    </location>
</feature>
<dbReference type="Proteomes" id="UP001234581">
    <property type="component" value="Unassembled WGS sequence"/>
</dbReference>
<sequence>MSEQKKKISLSLNKKKKKAEMQAATTASGSDRIATNQQAAIDQQAACDIPTPIEGPAPYNMNPLSQAKTAPLIELLKKVPGREYFEGDDDPKLTYTKMIKLFNEAFGPSGWSKKEIDVRYDHIKQSSKGYEAGCTMKIELEIRGVGNHEALSASKANSFIQTARLFGELTGNASFDKDVMAEIKKQPKPKKLKLDETLIFHAEE</sequence>
<dbReference type="GeneID" id="83211089"/>
<keyword evidence="3" id="KW-0234">DNA repair</keyword>
<feature type="compositionally biased region" description="Polar residues" evidence="4">
    <location>
        <begin position="23"/>
        <end position="36"/>
    </location>
</feature>
<dbReference type="SUPFAM" id="SSF54768">
    <property type="entry name" value="dsRNA-binding domain-like"/>
    <property type="match status" value="1"/>
</dbReference>
<organism evidence="5 6">
    <name type="scientific">Lichtheimia ornata</name>
    <dbReference type="NCBI Taxonomy" id="688661"/>
    <lineage>
        <taxon>Eukaryota</taxon>
        <taxon>Fungi</taxon>
        <taxon>Fungi incertae sedis</taxon>
        <taxon>Mucoromycota</taxon>
        <taxon>Mucoromycotina</taxon>
        <taxon>Mucoromycetes</taxon>
        <taxon>Mucorales</taxon>
        <taxon>Lichtheimiaceae</taxon>
        <taxon>Lichtheimia</taxon>
    </lineage>
</organism>
<dbReference type="GO" id="GO:0006310">
    <property type="term" value="P:DNA recombination"/>
    <property type="evidence" value="ECO:0007669"/>
    <property type="project" value="UniProtKB-ARBA"/>
</dbReference>
<evidence type="ECO:0000313" key="6">
    <source>
        <dbReference type="Proteomes" id="UP001234581"/>
    </source>
</evidence>
<protein>
    <submittedName>
        <fullName evidence="5">Uncharacterized protein</fullName>
    </submittedName>
</protein>
<evidence type="ECO:0000256" key="1">
    <source>
        <dbReference type="ARBA" id="ARBA00006638"/>
    </source>
</evidence>
<evidence type="ECO:0000256" key="2">
    <source>
        <dbReference type="ARBA" id="ARBA00022763"/>
    </source>
</evidence>
<dbReference type="AlphaFoldDB" id="A0AAD7V8M0"/>